<dbReference type="PANTHER" id="PTHR43357:SF4">
    <property type="entry name" value="INNER MEMBRANE ABC TRANSPORTER PERMEASE PROTEIN YDCV"/>
    <property type="match status" value="1"/>
</dbReference>
<dbReference type="InterPro" id="IPR000515">
    <property type="entry name" value="MetI-like"/>
</dbReference>
<accession>A0A1G7EV21</accession>
<dbReference type="PANTHER" id="PTHR43357">
    <property type="entry name" value="INNER MEMBRANE ABC TRANSPORTER PERMEASE PROTEIN YDCV"/>
    <property type="match status" value="1"/>
</dbReference>
<comment type="subcellular location">
    <subcellularLocation>
        <location evidence="1">Cell inner membrane</location>
        <topology evidence="1">Multi-pass membrane protein</topology>
    </subcellularLocation>
    <subcellularLocation>
        <location evidence="8">Cell membrane</location>
        <topology evidence="8">Multi-pass membrane protein</topology>
    </subcellularLocation>
</comment>
<protein>
    <submittedName>
        <fullName evidence="10">Iron(III) transport system permease protein</fullName>
    </submittedName>
</protein>
<evidence type="ECO:0000256" key="4">
    <source>
        <dbReference type="ARBA" id="ARBA00022519"/>
    </source>
</evidence>
<evidence type="ECO:0000313" key="11">
    <source>
        <dbReference type="Proteomes" id="UP000183685"/>
    </source>
</evidence>
<dbReference type="EMBL" id="FNAK01000009">
    <property type="protein sequence ID" value="SDE67543.1"/>
    <property type="molecule type" value="Genomic_DNA"/>
</dbReference>
<dbReference type="Proteomes" id="UP000183685">
    <property type="component" value="Unassembled WGS sequence"/>
</dbReference>
<dbReference type="Gene3D" id="1.10.3720.10">
    <property type="entry name" value="MetI-like"/>
    <property type="match status" value="2"/>
</dbReference>
<keyword evidence="7 8" id="KW-0472">Membrane</keyword>
<dbReference type="Pfam" id="PF00528">
    <property type="entry name" value="BPD_transp_1"/>
    <property type="match status" value="2"/>
</dbReference>
<reference evidence="10 11" key="1">
    <citation type="submission" date="2016-10" db="EMBL/GenBank/DDBJ databases">
        <authorList>
            <person name="de Groot N.N."/>
        </authorList>
    </citation>
    <scope>NUCLEOTIDE SEQUENCE [LARGE SCALE GENOMIC DNA]</scope>
    <source>
        <strain evidence="10 11">CGMCC 1.9109</strain>
    </source>
</reference>
<dbReference type="RefSeq" id="WP_068303210.1">
    <property type="nucleotide sequence ID" value="NZ_FNAK01000009.1"/>
</dbReference>
<name>A0A1G7EV21_9PROT</name>
<keyword evidence="2 8" id="KW-0813">Transport</keyword>
<proteinExistence type="inferred from homology"/>
<evidence type="ECO:0000256" key="5">
    <source>
        <dbReference type="ARBA" id="ARBA00022692"/>
    </source>
</evidence>
<evidence type="ECO:0000256" key="8">
    <source>
        <dbReference type="RuleBase" id="RU363032"/>
    </source>
</evidence>
<keyword evidence="5 8" id="KW-0812">Transmembrane</keyword>
<evidence type="ECO:0000313" key="10">
    <source>
        <dbReference type="EMBL" id="SDE67543.1"/>
    </source>
</evidence>
<dbReference type="OrthoDB" id="27542at2"/>
<evidence type="ECO:0000256" key="3">
    <source>
        <dbReference type="ARBA" id="ARBA00022475"/>
    </source>
</evidence>
<dbReference type="SUPFAM" id="SSF161098">
    <property type="entry name" value="MetI-like"/>
    <property type="match status" value="2"/>
</dbReference>
<feature type="transmembrane region" description="Helical" evidence="8">
    <location>
        <begin position="313"/>
        <end position="336"/>
    </location>
</feature>
<keyword evidence="6 8" id="KW-1133">Transmembrane helix</keyword>
<feature type="transmembrane region" description="Helical" evidence="8">
    <location>
        <begin position="156"/>
        <end position="178"/>
    </location>
</feature>
<feature type="transmembrane region" description="Helical" evidence="8">
    <location>
        <begin position="491"/>
        <end position="512"/>
    </location>
</feature>
<feature type="transmembrane region" description="Helical" evidence="8">
    <location>
        <begin position="215"/>
        <end position="242"/>
    </location>
</feature>
<evidence type="ECO:0000256" key="6">
    <source>
        <dbReference type="ARBA" id="ARBA00022989"/>
    </source>
</evidence>
<feature type="transmembrane region" description="Helical" evidence="8">
    <location>
        <begin position="544"/>
        <end position="563"/>
    </location>
</feature>
<dbReference type="GO" id="GO:0055085">
    <property type="term" value="P:transmembrane transport"/>
    <property type="evidence" value="ECO:0007669"/>
    <property type="project" value="InterPro"/>
</dbReference>
<dbReference type="PROSITE" id="PS50928">
    <property type="entry name" value="ABC_TM1"/>
    <property type="match status" value="2"/>
</dbReference>
<feature type="transmembrane region" description="Helical" evidence="8">
    <location>
        <begin position="80"/>
        <end position="103"/>
    </location>
</feature>
<feature type="transmembrane region" description="Helical" evidence="8">
    <location>
        <begin position="262"/>
        <end position="282"/>
    </location>
</feature>
<feature type="transmembrane region" description="Helical" evidence="8">
    <location>
        <begin position="416"/>
        <end position="436"/>
    </location>
</feature>
<feature type="domain" description="ABC transmembrane type-1" evidence="9">
    <location>
        <begin position="76"/>
        <end position="283"/>
    </location>
</feature>
<evidence type="ECO:0000256" key="2">
    <source>
        <dbReference type="ARBA" id="ARBA00022448"/>
    </source>
</evidence>
<dbReference type="CDD" id="cd06261">
    <property type="entry name" value="TM_PBP2"/>
    <property type="match status" value="2"/>
</dbReference>
<dbReference type="GO" id="GO:0005886">
    <property type="term" value="C:plasma membrane"/>
    <property type="evidence" value="ECO:0007669"/>
    <property type="project" value="UniProtKB-SubCell"/>
</dbReference>
<feature type="transmembrane region" description="Helical" evidence="8">
    <location>
        <begin position="21"/>
        <end position="43"/>
    </location>
</feature>
<organism evidence="10 11">
    <name type="scientific">Kordiimonas lacus</name>
    <dbReference type="NCBI Taxonomy" id="637679"/>
    <lineage>
        <taxon>Bacteria</taxon>
        <taxon>Pseudomonadati</taxon>
        <taxon>Pseudomonadota</taxon>
        <taxon>Alphaproteobacteria</taxon>
        <taxon>Kordiimonadales</taxon>
        <taxon>Kordiimonadaceae</taxon>
        <taxon>Kordiimonas</taxon>
    </lineage>
</organism>
<feature type="transmembrane region" description="Helical" evidence="8">
    <location>
        <begin position="115"/>
        <end position="136"/>
    </location>
</feature>
<gene>
    <name evidence="10" type="ORF">SAMN04488071_3497</name>
</gene>
<evidence type="ECO:0000259" key="9">
    <source>
        <dbReference type="PROSITE" id="PS50928"/>
    </source>
</evidence>
<evidence type="ECO:0000256" key="7">
    <source>
        <dbReference type="ARBA" id="ARBA00023136"/>
    </source>
</evidence>
<evidence type="ECO:0000256" key="1">
    <source>
        <dbReference type="ARBA" id="ARBA00004429"/>
    </source>
</evidence>
<dbReference type="AlphaFoldDB" id="A0A1G7EV21"/>
<feature type="domain" description="ABC transmembrane type-1" evidence="9">
    <location>
        <begin position="371"/>
        <end position="563"/>
    </location>
</feature>
<keyword evidence="3" id="KW-1003">Cell membrane</keyword>
<dbReference type="STRING" id="637679.GCA_001550055_01469"/>
<comment type="similarity">
    <text evidence="8">Belongs to the binding-protein-dependent transport system permease family.</text>
</comment>
<feature type="transmembrane region" description="Helical" evidence="8">
    <location>
        <begin position="443"/>
        <end position="467"/>
    </location>
</feature>
<dbReference type="InterPro" id="IPR035906">
    <property type="entry name" value="MetI-like_sf"/>
</dbReference>
<feature type="transmembrane region" description="Helical" evidence="8">
    <location>
        <begin position="374"/>
        <end position="396"/>
    </location>
</feature>
<keyword evidence="4" id="KW-0997">Cell inner membrane</keyword>
<keyword evidence="11" id="KW-1185">Reference proteome</keyword>
<sequence length="573" mass="62337">MQNAAVSDEQPFGAAFSRARLIQYSVAVVALVLVAAPLVPIMYQAVLDKPIYDGQAILTLDNFSRLFSNPKFYEAFKNSVVLSAVTTVIAGIIGVSTAVFIGRTNIPGKKFFGEVVLWPMYVSHLVLAFGWFMMYGPSGYVTLLVEGWIGGKPWDLYTMAGMAVVAGAAQAPLVHLFCASSVARADASLEDAARTVGAGPFTVLRRVTVPLLRPAITYSAMLNFIGCLEMLSVPLILGTPVGKDFFTTFLYTQGYSGSNPDYGLIGAAACFLLVMISILIYLQTKLLKKAGRFVTVKGKATRPKIFDLGRYRWAVSITLAIYFGLTLFVTVGGLGLRAFTTFLTPLLAPWELLTFDNFALIFEYDAYQRSITNSLLVAGIGAAVAVAFVSLITVIIHRSGFRFRRALEYVALYPRAVPGIVAGIGFFWGMLLFPFMGPLHGTIWILILAFTMRTIPTAFGAISPALMQLSQDLDQSSRTVGADWWTTQRKIILPLLRPALFGAYVLLFLSFLKEYASAAFLFAPGSEIIGTTMLQFWVNGDSGPVAALAVIQIILTITFVVFARKLLGVKAYG</sequence>